<dbReference type="InterPro" id="IPR016187">
    <property type="entry name" value="CTDL_fold"/>
</dbReference>
<dbReference type="GO" id="GO:0120147">
    <property type="term" value="F:formylglycine-generating oxidase activity"/>
    <property type="evidence" value="ECO:0007669"/>
    <property type="project" value="TreeGrafter"/>
</dbReference>
<dbReference type="RefSeq" id="WP_237381050.1">
    <property type="nucleotide sequence ID" value="NZ_CP071793.1"/>
</dbReference>
<reference evidence="3" key="1">
    <citation type="submission" date="2021-03" db="EMBL/GenBank/DDBJ databases">
        <title>Acanthopleuribacteraceae sp. M133.</title>
        <authorList>
            <person name="Wang G."/>
        </authorList>
    </citation>
    <scope>NUCLEOTIDE SEQUENCE</scope>
    <source>
        <strain evidence="3">M133</strain>
    </source>
</reference>
<evidence type="ECO:0000259" key="2">
    <source>
        <dbReference type="Pfam" id="PF05729"/>
    </source>
</evidence>
<evidence type="ECO:0000259" key="1">
    <source>
        <dbReference type="Pfam" id="PF03781"/>
    </source>
</evidence>
<evidence type="ECO:0000313" key="3">
    <source>
        <dbReference type="EMBL" id="QTD50910.1"/>
    </source>
</evidence>
<dbReference type="InterPro" id="IPR027417">
    <property type="entry name" value="P-loop_NTPase"/>
</dbReference>
<dbReference type="Pfam" id="PF05729">
    <property type="entry name" value="NACHT"/>
    <property type="match status" value="1"/>
</dbReference>
<dbReference type="Pfam" id="PF03781">
    <property type="entry name" value="FGE-sulfatase"/>
    <property type="match status" value="1"/>
</dbReference>
<dbReference type="AlphaFoldDB" id="A0A8A4TMY7"/>
<dbReference type="PANTHER" id="PTHR23150">
    <property type="entry name" value="SULFATASE MODIFYING FACTOR 1, 2"/>
    <property type="match status" value="1"/>
</dbReference>
<accession>A0A8A4TMY7</accession>
<dbReference type="InterPro" id="IPR005532">
    <property type="entry name" value="SUMF_dom"/>
</dbReference>
<dbReference type="InterPro" id="IPR051043">
    <property type="entry name" value="Sulfatase_Mod_Factor_Kinase"/>
</dbReference>
<dbReference type="Gene3D" id="3.90.1580.10">
    <property type="entry name" value="paralog of FGE (formylglycine-generating enzyme)"/>
    <property type="match status" value="1"/>
</dbReference>
<gene>
    <name evidence="3" type="ORF">J3U87_00445</name>
</gene>
<dbReference type="SUPFAM" id="SSF52540">
    <property type="entry name" value="P-loop containing nucleoside triphosphate hydrolases"/>
    <property type="match status" value="1"/>
</dbReference>
<dbReference type="Proteomes" id="UP000663929">
    <property type="component" value="Chromosome"/>
</dbReference>
<keyword evidence="4" id="KW-1185">Reference proteome</keyword>
<protein>
    <submittedName>
        <fullName evidence="3">SUMF1/EgtB/PvdO family nonheme iron enzyme</fullName>
    </submittedName>
</protein>
<name>A0A8A4TMY7_SULCO</name>
<dbReference type="KEGG" id="scor:J3U87_00445"/>
<organism evidence="3 4">
    <name type="scientific">Sulfidibacter corallicola</name>
    <dbReference type="NCBI Taxonomy" id="2818388"/>
    <lineage>
        <taxon>Bacteria</taxon>
        <taxon>Pseudomonadati</taxon>
        <taxon>Acidobacteriota</taxon>
        <taxon>Holophagae</taxon>
        <taxon>Acanthopleuribacterales</taxon>
        <taxon>Acanthopleuribacteraceae</taxon>
        <taxon>Sulfidibacter</taxon>
    </lineage>
</organism>
<dbReference type="Gene3D" id="3.40.50.300">
    <property type="entry name" value="P-loop containing nucleotide triphosphate hydrolases"/>
    <property type="match status" value="1"/>
</dbReference>
<dbReference type="SUPFAM" id="SSF56436">
    <property type="entry name" value="C-type lectin-like"/>
    <property type="match status" value="1"/>
</dbReference>
<dbReference type="PANTHER" id="PTHR23150:SF19">
    <property type="entry name" value="FORMYLGLYCINE-GENERATING ENZYME"/>
    <property type="match status" value="1"/>
</dbReference>
<dbReference type="EMBL" id="CP071793">
    <property type="protein sequence ID" value="QTD50910.1"/>
    <property type="molecule type" value="Genomic_DNA"/>
</dbReference>
<proteinExistence type="predicted"/>
<sequence>MANDGWKTWFGWGRRAFVKHPAWQRYREGLEVQCAHMRNAALPLDGSGTSATFDELYVPMNMKDVSNDPGASLRVVLTKADVAAHIASSDPERVDRIKTAYGDAFETVMHRDLEEQLDTNPNFRIPGRTDQLFENPVDDLLKEPKPLTLIAGEAGSGKSTFMRHAVRTTLETGRVYPIFAELKDAAVWLKNQKNPDLLTWVSEQVFGGSIAVLELERQAKDKSLWLFLDGLDEILDDHRCFRAAEMIRIWAGTSPGSGCATFVTMRPHLWMRQPTMAIFQDARKVRLCPLGNQGQQAYFERLLRAQGKPEEQASRLWRDMKSLSFLDADFCGNPLLLSILALVDGGKQRLPNRMAELYQRAITQLLQQRFGEDRRAETGLTKEVARGCLLRVARTMFDRGVAGGICETMLLNHWVSEETFDRSSEQDEARKSWRQQLRALACYSGLLILEGDPLHYRFAHGRFREFLAGQSLASAPIKAWHGKLTLESHAQIVVFTIGHLWLTGDTDKAYYLIQMLKSTEQGQPSGLDTAMRGLCERATETTVREGVDREIKEQVTTLLGDGEVPLPMRKKLAFSLGRLGDRRLDPQSETRWVTIKKGSFTMGDNQGFEDEKPEHSVVVAEDFWIGTYPVTNQEYNRFILDQGYHNSDWWNDGWWWREMSEAAFQAWLAKERETIAELYGFEPDPQYFRPDEKPLYWDHPYFKGPNQPVVGVNWFEATAYCNWLTARLEEEPPSWWQTGMQVRLPSETQWEYVAKGQEGRPYPWGSPSPSPDRANYGVVERGTMPVGIYPKGATPEGVYDMAGNVWEWCVDHYVNDIYKKRNVLTTEMPVIIEDSAVRVLRGGAWLDVAPRLRSSSRDRYHAASRDFSVGFRCVLWLPPEPGS</sequence>
<feature type="domain" description="Sulfatase-modifying factor enzyme-like" evidence="1">
    <location>
        <begin position="589"/>
        <end position="874"/>
    </location>
</feature>
<dbReference type="InterPro" id="IPR042095">
    <property type="entry name" value="SUMF_sf"/>
</dbReference>
<evidence type="ECO:0000313" key="4">
    <source>
        <dbReference type="Proteomes" id="UP000663929"/>
    </source>
</evidence>
<dbReference type="InterPro" id="IPR007111">
    <property type="entry name" value="NACHT_NTPase"/>
</dbReference>
<feature type="domain" description="NACHT" evidence="2">
    <location>
        <begin position="148"/>
        <end position="305"/>
    </location>
</feature>